<feature type="binding site" evidence="4">
    <location>
        <position position="86"/>
    </location>
    <ligand>
        <name>spermidine</name>
        <dbReference type="ChEBI" id="CHEBI:57834"/>
    </ligand>
</feature>
<accession>D7CN61</accession>
<dbReference type="InterPro" id="IPR035246">
    <property type="entry name" value="Spermidine_synt_N"/>
</dbReference>
<comment type="catalytic activity">
    <reaction evidence="4 7">
        <text>S-adenosyl 3-(methylsulfanyl)propylamine + putrescine = S-methyl-5'-thioadenosine + spermidine + H(+)</text>
        <dbReference type="Rhea" id="RHEA:12721"/>
        <dbReference type="ChEBI" id="CHEBI:15378"/>
        <dbReference type="ChEBI" id="CHEBI:17509"/>
        <dbReference type="ChEBI" id="CHEBI:57443"/>
        <dbReference type="ChEBI" id="CHEBI:57834"/>
        <dbReference type="ChEBI" id="CHEBI:326268"/>
        <dbReference type="EC" id="2.5.1.16"/>
    </reaction>
</comment>
<feature type="active site" description="Proton acceptor" evidence="4 5">
    <location>
        <position position="155"/>
    </location>
</feature>
<dbReference type="GO" id="GO:0004766">
    <property type="term" value="F:spermidine synthase activity"/>
    <property type="evidence" value="ECO:0007669"/>
    <property type="project" value="UniProtKB-UniRule"/>
</dbReference>
<evidence type="ECO:0000259" key="8">
    <source>
        <dbReference type="PROSITE" id="PS51006"/>
    </source>
</evidence>
<evidence type="ECO:0000256" key="7">
    <source>
        <dbReference type="RuleBase" id="RU003837"/>
    </source>
</evidence>
<dbReference type="OrthoDB" id="9793120at2"/>
<dbReference type="HOGENOM" id="CLU_048199_0_0_9"/>
<name>D7CN61_SYNLT</name>
<comment type="similarity">
    <text evidence="1 4 6">Belongs to the spermidine/spermine synthase family.</text>
</comment>
<feature type="binding site" evidence="4">
    <location>
        <position position="162"/>
    </location>
    <ligand>
        <name>S-methyl-5'-thioadenosine</name>
        <dbReference type="ChEBI" id="CHEBI:17509"/>
    </ligand>
</feature>
<keyword evidence="2 4" id="KW-0808">Transferase</keyword>
<feature type="domain" description="PABS" evidence="8">
    <location>
        <begin position="2"/>
        <end position="235"/>
    </location>
</feature>
<feature type="binding site" evidence="4">
    <location>
        <begin position="155"/>
        <end position="158"/>
    </location>
    <ligand>
        <name>spermidine</name>
        <dbReference type="ChEBI" id="CHEBI:57834"/>
    </ligand>
</feature>
<dbReference type="Proteomes" id="UP000000378">
    <property type="component" value="Chromosome"/>
</dbReference>
<feature type="binding site" evidence="4">
    <location>
        <begin position="137"/>
        <end position="138"/>
    </location>
    <ligand>
        <name>S-methyl-5'-thioadenosine</name>
        <dbReference type="ChEBI" id="CHEBI:17509"/>
    </ligand>
</feature>
<feature type="binding site" evidence="4">
    <location>
        <position position="62"/>
    </location>
    <ligand>
        <name>spermidine</name>
        <dbReference type="ChEBI" id="CHEBI:57834"/>
    </ligand>
</feature>
<dbReference type="NCBIfam" id="NF002010">
    <property type="entry name" value="PRK00811.1"/>
    <property type="match status" value="1"/>
</dbReference>
<keyword evidence="3 4" id="KW-0620">Polyamine biosynthesis</keyword>
<dbReference type="eggNOG" id="COG0421">
    <property type="taxonomic scope" value="Bacteria"/>
</dbReference>
<evidence type="ECO:0000256" key="4">
    <source>
        <dbReference type="HAMAP-Rule" id="MF_00198"/>
    </source>
</evidence>
<dbReference type="PROSITE" id="PS01330">
    <property type="entry name" value="PABS_1"/>
    <property type="match status" value="1"/>
</dbReference>
<evidence type="ECO:0000256" key="5">
    <source>
        <dbReference type="PROSITE-ProRule" id="PRU00354"/>
    </source>
</evidence>
<dbReference type="InterPro" id="IPR037163">
    <property type="entry name" value="Spermidine_synt_N_sf"/>
</dbReference>
<dbReference type="InterPro" id="IPR001045">
    <property type="entry name" value="Spermi_synthase"/>
</dbReference>
<dbReference type="AlphaFoldDB" id="D7CN61"/>
<dbReference type="GO" id="GO:0008295">
    <property type="term" value="P:spermidine biosynthetic process"/>
    <property type="evidence" value="ECO:0007669"/>
    <property type="project" value="UniProtKB-UniRule"/>
</dbReference>
<dbReference type="KEGG" id="slp:Slip_1383"/>
<organism evidence="9 10">
    <name type="scientific">Syntrophothermus lipocalidus (strain DSM 12680 / TGB-C1)</name>
    <dbReference type="NCBI Taxonomy" id="643648"/>
    <lineage>
        <taxon>Bacteria</taxon>
        <taxon>Bacillati</taxon>
        <taxon>Bacillota</taxon>
        <taxon>Clostridia</taxon>
        <taxon>Eubacteriales</taxon>
        <taxon>Syntrophomonadaceae</taxon>
        <taxon>Syntrophothermus</taxon>
    </lineage>
</organism>
<comment type="pathway">
    <text evidence="4">Amine and polyamine biosynthesis; spermidine biosynthesis; spermidine from putrescine: step 1/1.</text>
</comment>
<dbReference type="Pfam" id="PF01564">
    <property type="entry name" value="Spermine_synth"/>
    <property type="match status" value="1"/>
</dbReference>
<feature type="binding site" evidence="4">
    <location>
        <position position="31"/>
    </location>
    <ligand>
        <name>S-methyl-5'-thioadenosine</name>
        <dbReference type="ChEBI" id="CHEBI:17509"/>
    </ligand>
</feature>
<evidence type="ECO:0000256" key="6">
    <source>
        <dbReference type="RuleBase" id="RU003836"/>
    </source>
</evidence>
<dbReference type="HAMAP" id="MF_00198">
    <property type="entry name" value="Spermidine_synth"/>
    <property type="match status" value="1"/>
</dbReference>
<dbReference type="Pfam" id="PF17284">
    <property type="entry name" value="Spermine_synt_N"/>
    <property type="match status" value="1"/>
</dbReference>
<dbReference type="UniPathway" id="UPA00248">
    <property type="reaction ID" value="UER00314"/>
</dbReference>
<keyword evidence="10" id="KW-1185">Reference proteome</keyword>
<comment type="function">
    <text evidence="4">Catalyzes the irreversible transfer of a propylamine group from the amino donor S-adenosylmethioninamine (decarboxy-AdoMet) to putrescine (1,4-diaminobutane) to yield spermidine.</text>
</comment>
<dbReference type="Gene3D" id="3.40.50.150">
    <property type="entry name" value="Vaccinia Virus protein VP39"/>
    <property type="match status" value="1"/>
</dbReference>
<evidence type="ECO:0000256" key="3">
    <source>
        <dbReference type="ARBA" id="ARBA00023115"/>
    </source>
</evidence>
<dbReference type="PANTHER" id="PTHR11558">
    <property type="entry name" value="SPERMIDINE/SPERMINE SYNTHASE"/>
    <property type="match status" value="1"/>
</dbReference>
<dbReference type="EMBL" id="CP002048">
    <property type="protein sequence ID" value="ADI02146.1"/>
    <property type="molecule type" value="Genomic_DNA"/>
</dbReference>
<dbReference type="EC" id="2.5.1.16" evidence="4"/>
<evidence type="ECO:0000256" key="2">
    <source>
        <dbReference type="ARBA" id="ARBA00022679"/>
    </source>
</evidence>
<dbReference type="STRING" id="643648.Slip_1383"/>
<proteinExistence type="inferred from homology"/>
<evidence type="ECO:0000313" key="10">
    <source>
        <dbReference type="Proteomes" id="UP000000378"/>
    </source>
</evidence>
<dbReference type="InterPro" id="IPR029063">
    <property type="entry name" value="SAM-dependent_MTases_sf"/>
</dbReference>
<feature type="binding site" evidence="4">
    <location>
        <position position="106"/>
    </location>
    <ligand>
        <name>S-methyl-5'-thioadenosine</name>
        <dbReference type="ChEBI" id="CHEBI:17509"/>
    </ligand>
</feature>
<evidence type="ECO:0000256" key="1">
    <source>
        <dbReference type="ARBA" id="ARBA00007867"/>
    </source>
</evidence>
<comment type="subunit">
    <text evidence="4">Homodimer or homotetramer.</text>
</comment>
<dbReference type="CDD" id="cd02440">
    <property type="entry name" value="AdoMet_MTases"/>
    <property type="match status" value="1"/>
</dbReference>
<reference evidence="10" key="1">
    <citation type="journal article" date="2010" name="Stand. Genomic Sci.">
        <title>Complete genome sequence of Syntrophothermus lipocalidus type strain (TGB-C1T).</title>
        <authorList>
            <consortium name="US DOE Joint Genome Institute (JGI-PGF)"/>
            <person name="Djao O."/>
            <person name="Zhang X."/>
            <person name="Lucas S."/>
            <person name="Lapidus A."/>
            <person name="Glavina Del Rio T."/>
            <person name="Nolan M."/>
            <person name="Tice H."/>
            <person name="Cheng J."/>
            <person name="Han C."/>
            <person name="Tapia R."/>
            <person name="Goodwin L."/>
            <person name="Pitluck S."/>
            <person name="Liolios K."/>
            <person name="Ivanova N."/>
            <person name="Mavromatis K."/>
            <person name="Mikhailova N."/>
            <person name="Ovchinnikova G."/>
            <person name="Pati A."/>
            <person name="Brambilla E."/>
            <person name="Chen A."/>
            <person name="Palaniappan K."/>
            <person name="Land M."/>
            <person name="Hauser L."/>
            <person name="Chang Y."/>
            <person name="Jeffries C."/>
            <person name="Rohde M."/>
            <person name="Sikorski J."/>
            <person name="Spring S."/>
            <person name="Goker M."/>
            <person name="Detter J."/>
            <person name="Woyke T."/>
            <person name="Bristow J."/>
            <person name="Eisen J."/>
            <person name="Markowitz V."/>
            <person name="Hugenholtz P."/>
            <person name="Kyrpides N."/>
            <person name="Klenk H."/>
        </authorList>
    </citation>
    <scope>NUCLEOTIDE SEQUENCE [LARGE SCALE GENOMIC DNA]</scope>
    <source>
        <strain evidence="10">DSM 12680 / TGB-C1</strain>
    </source>
</reference>
<dbReference type="PROSITE" id="PS51006">
    <property type="entry name" value="PABS_2"/>
    <property type="match status" value="1"/>
</dbReference>
<dbReference type="InterPro" id="IPR030373">
    <property type="entry name" value="PABS_CS"/>
</dbReference>
<dbReference type="NCBIfam" id="TIGR00417">
    <property type="entry name" value="speE"/>
    <property type="match status" value="1"/>
</dbReference>
<sequence length="281" mass="31669">MDAWLHEGHTKGYTVSWRLRDVIHVEKTPYQELAIVDTYEWGKALVLDGCIQTTEVDEFIYHEMITHVAMMAHPEPKRVLIIGGGDGGVLREVLRYDSVVAADLVEIDARVVENCQIYLPEIACGFSDPRANIIIEDGLQYVKKPERKYDVVIVDSSDPVGPAVELFGAAFYQDVCAIMEEDGIMVAQAESPLFFRDTFVQVFLNMRQVFPIARVYLTSVPTYVSGYWAFGVGSKKYRPEEVAEGRRTVGGLKWYTPDLHRAAFVLPRSVKESLETAAEAR</sequence>
<dbReference type="InterPro" id="IPR030374">
    <property type="entry name" value="PABS"/>
</dbReference>
<dbReference type="RefSeq" id="WP_013175548.1">
    <property type="nucleotide sequence ID" value="NC_014220.1"/>
</dbReference>
<dbReference type="PANTHER" id="PTHR11558:SF11">
    <property type="entry name" value="SPERMIDINE SYNTHASE"/>
    <property type="match status" value="1"/>
</dbReference>
<gene>
    <name evidence="4" type="primary">speE</name>
    <name evidence="9" type="ordered locus">Slip_1383</name>
</gene>
<dbReference type="Gene3D" id="2.30.140.10">
    <property type="entry name" value="Spermidine synthase, tetramerisation domain"/>
    <property type="match status" value="1"/>
</dbReference>
<dbReference type="SUPFAM" id="SSF53335">
    <property type="entry name" value="S-adenosyl-L-methionine-dependent methyltransferases"/>
    <property type="match status" value="1"/>
</dbReference>
<evidence type="ECO:0000313" key="9">
    <source>
        <dbReference type="EMBL" id="ADI02146.1"/>
    </source>
</evidence>
<protein>
    <recommendedName>
        <fullName evidence="4">Polyamine aminopropyltransferase</fullName>
    </recommendedName>
    <alternativeName>
        <fullName evidence="4">Putrescine aminopropyltransferase</fullName>
        <shortName evidence="4">PAPT</shortName>
    </alternativeName>
    <alternativeName>
        <fullName evidence="4">Spermidine synthase</fullName>
        <shortName evidence="4">SPDS</shortName>
        <shortName evidence="4">SPDSY</shortName>
        <ecNumber evidence="4">2.5.1.16</ecNumber>
    </alternativeName>
</protein>
<reference evidence="9 10" key="2">
    <citation type="journal article" date="2010" name="Stand. Genomic Sci.">
        <title>Complete genome sequence of Syntrophothermus lipocalidus type strain (TGB-C1).</title>
        <authorList>
            <person name="Djao O.D."/>
            <person name="Zhang X."/>
            <person name="Lucas S."/>
            <person name="Lapidus A."/>
            <person name="Del Rio T.G."/>
            <person name="Nolan M."/>
            <person name="Tice H."/>
            <person name="Cheng J.F."/>
            <person name="Han C."/>
            <person name="Tapia R."/>
            <person name="Goodwin L."/>
            <person name="Pitluck S."/>
            <person name="Liolios K."/>
            <person name="Ivanova N."/>
            <person name="Mavromatis K."/>
            <person name="Mikhailova N."/>
            <person name="Ovchinnikova G."/>
            <person name="Pati A."/>
            <person name="Brambilla E."/>
            <person name="Chen A."/>
            <person name="Palaniappan K."/>
            <person name="Land M."/>
            <person name="Hauser L."/>
            <person name="Chang Y.J."/>
            <person name="Jeffries C.D."/>
            <person name="Rohde M."/>
            <person name="Sikorski J."/>
            <person name="Spring S."/>
            <person name="Goker M."/>
            <person name="Detter J.C."/>
            <person name="Woyke T."/>
            <person name="Bristow J."/>
            <person name="Eisen J.A."/>
            <person name="Markowitz V."/>
            <person name="Hugenholtz P."/>
            <person name="Kyrpides N.C."/>
            <person name="Klenk H.P."/>
        </authorList>
    </citation>
    <scope>NUCLEOTIDE SEQUENCE [LARGE SCALE GENOMIC DNA]</scope>
    <source>
        <strain evidence="10">DSM 12680 / TGB-C1</strain>
    </source>
</reference>
<keyword evidence="4 7" id="KW-0745">Spermidine biosynthesis</keyword>